<accession>A0A811TBK1</accession>
<organism evidence="2 3">
    <name type="scientific">Candidatus Argoarchaeum ethanivorans</name>
    <dbReference type="NCBI Taxonomy" id="2608793"/>
    <lineage>
        <taxon>Archaea</taxon>
        <taxon>Methanobacteriati</taxon>
        <taxon>Methanobacteriota</taxon>
        <taxon>Stenosarchaea group</taxon>
        <taxon>Methanomicrobia</taxon>
        <taxon>Methanosarcinales</taxon>
        <taxon>Methanosarcinales incertae sedis</taxon>
        <taxon>GOM Arc I cluster</taxon>
        <taxon>Candidatus Argoarchaeum</taxon>
    </lineage>
</organism>
<proteinExistence type="predicted"/>
<dbReference type="EMBL" id="CAJHIS010000029">
    <property type="protein sequence ID" value="CAD6494716.1"/>
    <property type="molecule type" value="Genomic_DNA"/>
</dbReference>
<evidence type="ECO:0000313" key="2">
    <source>
        <dbReference type="EMBL" id="CAD6494716.1"/>
    </source>
</evidence>
<sequence length="262" mass="30208">MRRASVIFVLSLFVLSLLLILCQIPNSYASQVEVVSGSLPEKLHEGEQINFTIEVSDYRYEDTKYFNLETNLLLISDDQPIYDFGELNKYVNSRDRYKQNIALNLSSLPRKDSIRISIAGKAPGGESLIKCEPTDVVITKFQKGKLKLYEVDANGKVVDVKLFELVIYKKEKFDETMQQIRWEELDYMKQEVRKLFDRGMVTDAQNLASQMSNIKYSNHLLLLGIIKIKNSIWLNAIFIFLILVSFIIGYLRGSSLSDREVR</sequence>
<dbReference type="Proteomes" id="UP000634805">
    <property type="component" value="Unassembled WGS sequence"/>
</dbReference>
<comment type="caution">
    <text evidence="2">The sequence shown here is derived from an EMBL/GenBank/DDBJ whole genome shotgun (WGS) entry which is preliminary data.</text>
</comment>
<gene>
    <name evidence="2" type="ORF">EMLJLAPB_00903</name>
</gene>
<feature type="transmembrane region" description="Helical" evidence="1">
    <location>
        <begin position="232"/>
        <end position="251"/>
    </location>
</feature>
<evidence type="ECO:0000256" key="1">
    <source>
        <dbReference type="SAM" id="Phobius"/>
    </source>
</evidence>
<dbReference type="AlphaFoldDB" id="A0A811TBK1"/>
<keyword evidence="1" id="KW-0472">Membrane</keyword>
<name>A0A811TBK1_9EURY</name>
<evidence type="ECO:0000313" key="3">
    <source>
        <dbReference type="Proteomes" id="UP000634805"/>
    </source>
</evidence>
<reference evidence="2" key="1">
    <citation type="submission" date="2020-10" db="EMBL/GenBank/DDBJ databases">
        <authorList>
            <person name="Hahn C.J."/>
            <person name="Laso-Perez R."/>
            <person name="Vulcano F."/>
            <person name="Vaziourakis K.-M."/>
            <person name="Stokke R."/>
            <person name="Steen I.H."/>
            <person name="Teske A."/>
            <person name="Boetius A."/>
            <person name="Liebeke M."/>
            <person name="Amann R."/>
            <person name="Knittel K."/>
        </authorList>
    </citation>
    <scope>NUCLEOTIDE SEQUENCE</scope>
    <source>
        <strain evidence="2">Gfbio:e3339647-f889-4370-9287-4fb5cb688e4c:AG392D22_GoMArc1</strain>
    </source>
</reference>
<keyword evidence="1" id="KW-0812">Transmembrane</keyword>
<keyword evidence="1" id="KW-1133">Transmembrane helix</keyword>
<protein>
    <submittedName>
        <fullName evidence="2">Uncharacterized protein</fullName>
    </submittedName>
</protein>